<evidence type="ECO:0000256" key="2">
    <source>
        <dbReference type="ARBA" id="ARBA00022448"/>
    </source>
</evidence>
<evidence type="ECO:0000313" key="7">
    <source>
        <dbReference type="EMBL" id="UOO92381.1"/>
    </source>
</evidence>
<accession>A0ABY4E9F9</accession>
<keyword evidence="4" id="KW-0029">Amino-acid transport</keyword>
<evidence type="ECO:0000256" key="1">
    <source>
        <dbReference type="ARBA" id="ARBA00010062"/>
    </source>
</evidence>
<name>A0ABY4E9F9_VITST</name>
<protein>
    <submittedName>
        <fullName evidence="7">Branched-chain amino acid ABC transporter substrate-binding protein</fullName>
    </submittedName>
</protein>
<dbReference type="InterPro" id="IPR028081">
    <property type="entry name" value="Leu-bd"/>
</dbReference>
<comment type="similarity">
    <text evidence="1">Belongs to the leucine-binding protein family.</text>
</comment>
<reference evidence="7" key="1">
    <citation type="submission" date="2021-12" db="EMBL/GenBank/DDBJ databases">
        <authorList>
            <person name="Veyrier F.J."/>
        </authorList>
    </citation>
    <scope>NUCLEOTIDE SEQUENCE</scope>
    <source>
        <strain evidence="7">SAG 1488-6</strain>
    </source>
</reference>
<keyword evidence="2" id="KW-0813">Transport</keyword>
<dbReference type="PANTHER" id="PTHR47151">
    <property type="entry name" value="LEU/ILE/VAL-BINDING ABC TRANSPORTER SUBUNIT"/>
    <property type="match status" value="1"/>
</dbReference>
<evidence type="ECO:0000256" key="4">
    <source>
        <dbReference type="ARBA" id="ARBA00022970"/>
    </source>
</evidence>
<keyword evidence="3" id="KW-0732">Signal</keyword>
<dbReference type="CDD" id="cd06342">
    <property type="entry name" value="PBP1_ABC_LIVBP-like"/>
    <property type="match status" value="1"/>
</dbReference>
<dbReference type="SUPFAM" id="SSF53822">
    <property type="entry name" value="Periplasmic binding protein-like I"/>
    <property type="match status" value="1"/>
</dbReference>
<evidence type="ECO:0000259" key="6">
    <source>
        <dbReference type="Pfam" id="PF13458"/>
    </source>
</evidence>
<evidence type="ECO:0000313" key="8">
    <source>
        <dbReference type="Proteomes" id="UP000832034"/>
    </source>
</evidence>
<feature type="region of interest" description="Disordered" evidence="5">
    <location>
        <begin position="1"/>
        <end position="29"/>
    </location>
</feature>
<dbReference type="PRINTS" id="PR00337">
    <property type="entry name" value="LEUILEVALBP"/>
</dbReference>
<dbReference type="Pfam" id="PF13458">
    <property type="entry name" value="Peripla_BP_6"/>
    <property type="match status" value="1"/>
</dbReference>
<dbReference type="Proteomes" id="UP000832034">
    <property type="component" value="Chromosome"/>
</dbReference>
<reference evidence="7" key="2">
    <citation type="journal article" date="2022" name="Res Sq">
        <title>Evolution of multicellular longitudinally dividing oral cavity symbionts (Neisseriaceae).</title>
        <authorList>
            <person name="Nyongesa S."/>
            <person name="Weber P."/>
            <person name="Bernet E."/>
            <person name="Pullido F."/>
            <person name="Nieckarz M."/>
            <person name="Delaby M."/>
            <person name="Nieves C."/>
            <person name="Viehboeck T."/>
            <person name="Krause N."/>
            <person name="Rivera-Millot A."/>
            <person name="Nakamura A."/>
            <person name="Vischer N."/>
            <person name="VanNieuwenhze M."/>
            <person name="Brun Y."/>
            <person name="Cava F."/>
            <person name="Bulgheresi S."/>
            <person name="Veyrier F."/>
        </authorList>
    </citation>
    <scope>NUCLEOTIDE SEQUENCE</scope>
    <source>
        <strain evidence="7">SAG 1488-6</strain>
    </source>
</reference>
<gene>
    <name evidence="7" type="ORF">LVJ81_12380</name>
</gene>
<dbReference type="EMBL" id="CP091512">
    <property type="protein sequence ID" value="UOO92381.1"/>
    <property type="molecule type" value="Genomic_DNA"/>
</dbReference>
<dbReference type="Gene3D" id="3.40.50.2300">
    <property type="match status" value="2"/>
</dbReference>
<evidence type="ECO:0000256" key="5">
    <source>
        <dbReference type="SAM" id="MobiDB-lite"/>
    </source>
</evidence>
<organism evidence="7 8">
    <name type="scientific">Vitreoscilla stercoraria</name>
    <dbReference type="NCBI Taxonomy" id="61"/>
    <lineage>
        <taxon>Bacteria</taxon>
        <taxon>Pseudomonadati</taxon>
        <taxon>Pseudomonadota</taxon>
        <taxon>Betaproteobacteria</taxon>
        <taxon>Neisseriales</taxon>
        <taxon>Neisseriaceae</taxon>
        <taxon>Vitreoscilla</taxon>
    </lineage>
</organism>
<keyword evidence="8" id="KW-1185">Reference proteome</keyword>
<feature type="domain" description="Leucine-binding protein" evidence="6">
    <location>
        <begin position="39"/>
        <end position="378"/>
    </location>
</feature>
<proteinExistence type="inferred from homology"/>
<evidence type="ECO:0000256" key="3">
    <source>
        <dbReference type="ARBA" id="ARBA00022729"/>
    </source>
</evidence>
<dbReference type="PANTHER" id="PTHR47151:SF2">
    <property type="entry name" value="AMINO ACID BINDING PROTEIN"/>
    <property type="match status" value="1"/>
</dbReference>
<dbReference type="InterPro" id="IPR000709">
    <property type="entry name" value="Leu_Ile_Val-bd"/>
</dbReference>
<dbReference type="InterPro" id="IPR028082">
    <property type="entry name" value="Peripla_BP_I"/>
</dbReference>
<dbReference type="RefSeq" id="WP_019958525.1">
    <property type="nucleotide sequence ID" value="NZ_CP091512.1"/>
</dbReference>
<feature type="compositionally biased region" description="Low complexity" evidence="5">
    <location>
        <begin position="10"/>
        <end position="29"/>
    </location>
</feature>
<sequence length="385" mass="39586">MLLAACGGKPAETAPTAAQPAASGASASAPATTGGEIVVKLGTANPLTGAFAEWGKDAANGVKLAVDEANAKQLTWNGQVVKFELLSEDDMADPKTAAQVADRFVDAKVNAVIGHLVTGATLPASIVYNDHNIPLVAYSVTGPKLTQQGFKGTFRVISNDKQQGDALGAYAVSKLGAKTFAVIHDKTAYGEGLANDFATAAEAAGAKKIATEFTSTSATDFGAIVTAMKAAKPDLIFYGGMDPQGAPLLKELRKQGVEAKYMGADGLKTSNFPTLAGDAANGAFASTASVADDKMPGRAAFAEKYKTAFGGEVVAYSPYAYDATNVVINAMNEAQSADAAQYVPKLAASQFEGITGKISFTESGDLKDGVVTIYTIKDGQWVVAE</sequence>